<comment type="caution">
    <text evidence="4">The sequence shown here is derived from an EMBL/GenBank/DDBJ whole genome shotgun (WGS) entry which is preliminary data.</text>
</comment>
<feature type="region of interest" description="Disordered" evidence="1">
    <location>
        <begin position="74"/>
        <end position="93"/>
    </location>
</feature>
<reference evidence="4 5" key="2">
    <citation type="journal article" date="2014" name="J. Gen. Appl. Microbiol.">
        <title>The early diverging ascomycetous budding yeast Saitoella complicata has three histone deacetylases belonging to the Clr6, Hos2, and Rpd3 lineages.</title>
        <authorList>
            <person name="Nishida H."/>
            <person name="Matsumoto T."/>
            <person name="Kondo S."/>
            <person name="Hamamoto M."/>
            <person name="Yoshikawa H."/>
        </authorList>
    </citation>
    <scope>NUCLEOTIDE SEQUENCE [LARGE SCALE GENOMIC DNA]</scope>
    <source>
        <strain evidence="4 5">NRRL Y-17804</strain>
    </source>
</reference>
<reference evidence="4 5" key="1">
    <citation type="journal article" date="2011" name="J. Gen. Appl. Microbiol.">
        <title>Draft genome sequencing of the enigmatic yeast Saitoella complicata.</title>
        <authorList>
            <person name="Nishida H."/>
            <person name="Hamamoto M."/>
            <person name="Sugiyama J."/>
        </authorList>
    </citation>
    <scope>NUCLEOTIDE SEQUENCE [LARGE SCALE GENOMIC DNA]</scope>
    <source>
        <strain evidence="4 5">NRRL Y-17804</strain>
    </source>
</reference>
<dbReference type="Proteomes" id="UP000033140">
    <property type="component" value="Unassembled WGS sequence"/>
</dbReference>
<protein>
    <recommendedName>
        <fullName evidence="6">Cation/H+ exchanger domain-containing protein</fullName>
    </recommendedName>
</protein>
<organism evidence="4 5">
    <name type="scientific">Saitoella complicata (strain BCRC 22490 / CBS 7301 / JCM 7358 / NBRC 10748 / NRRL Y-17804)</name>
    <dbReference type="NCBI Taxonomy" id="698492"/>
    <lineage>
        <taxon>Eukaryota</taxon>
        <taxon>Fungi</taxon>
        <taxon>Dikarya</taxon>
        <taxon>Ascomycota</taxon>
        <taxon>Taphrinomycotina</taxon>
        <taxon>Taphrinomycotina incertae sedis</taxon>
        <taxon>Saitoella</taxon>
    </lineage>
</organism>
<keyword evidence="2" id="KW-0812">Transmembrane</keyword>
<sequence length="207" mass="22435">MSLSVLGYLALRCFVWLLLRSYSTGAAGSILAGHVFLPNNTVNHLLRCGHLPELMTPAPPLRSFSVTPGSTWNPTPDSLDTARSPSSTVAHGQQGKPISFLFGIWIVALDDFIAAIVYLPALGCDFRARAQPSRLLLPAFPPPILPSNGRSKNNTRASPSNNYESLFALFLHSHSVLRQTIAFQYAVDPVLLTFATFISITVSEITG</sequence>
<reference evidence="4 5" key="3">
    <citation type="journal article" date="2015" name="Genome Announc.">
        <title>Draft Genome Sequence of the Archiascomycetous Yeast Saitoella complicata.</title>
        <authorList>
            <person name="Yamauchi K."/>
            <person name="Kondo S."/>
            <person name="Hamamoto M."/>
            <person name="Takahashi Y."/>
            <person name="Ogura Y."/>
            <person name="Hayashi T."/>
            <person name="Nishida H."/>
        </authorList>
    </citation>
    <scope>NUCLEOTIDE SEQUENCE [LARGE SCALE GENOMIC DNA]</scope>
    <source>
        <strain evidence="4 5">NRRL Y-17804</strain>
    </source>
</reference>
<feature type="chain" id="PRO_5002430372" description="Cation/H+ exchanger domain-containing protein" evidence="3">
    <location>
        <begin position="29"/>
        <end position="207"/>
    </location>
</feature>
<gene>
    <name evidence="4" type="ORF">G7K_0591-t2</name>
</gene>
<evidence type="ECO:0000313" key="5">
    <source>
        <dbReference type="Proteomes" id="UP000033140"/>
    </source>
</evidence>
<keyword evidence="3" id="KW-0732">Signal</keyword>
<proteinExistence type="predicted"/>
<feature type="signal peptide" evidence="3">
    <location>
        <begin position="1"/>
        <end position="28"/>
    </location>
</feature>
<evidence type="ECO:0000256" key="1">
    <source>
        <dbReference type="SAM" id="MobiDB-lite"/>
    </source>
</evidence>
<evidence type="ECO:0000256" key="3">
    <source>
        <dbReference type="SAM" id="SignalP"/>
    </source>
</evidence>
<keyword evidence="5" id="KW-1185">Reference proteome</keyword>
<accession>A0A0E9NAF1</accession>
<dbReference type="AlphaFoldDB" id="A0A0E9NAF1"/>
<feature type="transmembrane region" description="Helical" evidence="2">
    <location>
        <begin position="98"/>
        <end position="119"/>
    </location>
</feature>
<keyword evidence="2" id="KW-1133">Transmembrane helix</keyword>
<evidence type="ECO:0008006" key="6">
    <source>
        <dbReference type="Google" id="ProtNLM"/>
    </source>
</evidence>
<keyword evidence="2" id="KW-0472">Membrane</keyword>
<evidence type="ECO:0000313" key="4">
    <source>
        <dbReference type="EMBL" id="GAO46360.1"/>
    </source>
</evidence>
<name>A0A0E9NAF1_SAICN</name>
<dbReference type="EMBL" id="BACD03000003">
    <property type="protein sequence ID" value="GAO46360.1"/>
    <property type="molecule type" value="Genomic_DNA"/>
</dbReference>
<feature type="compositionally biased region" description="Polar residues" evidence="1">
    <location>
        <begin position="74"/>
        <end position="91"/>
    </location>
</feature>
<evidence type="ECO:0000256" key="2">
    <source>
        <dbReference type="SAM" id="Phobius"/>
    </source>
</evidence>